<dbReference type="InterPro" id="IPR027417">
    <property type="entry name" value="P-loop_NTPase"/>
</dbReference>
<feature type="non-terminal residue" evidence="2">
    <location>
        <position position="1"/>
    </location>
</feature>
<organism evidence="2 3">
    <name type="scientific">Tetrabaena socialis</name>
    <dbReference type="NCBI Taxonomy" id="47790"/>
    <lineage>
        <taxon>Eukaryota</taxon>
        <taxon>Viridiplantae</taxon>
        <taxon>Chlorophyta</taxon>
        <taxon>core chlorophytes</taxon>
        <taxon>Chlorophyceae</taxon>
        <taxon>CS clade</taxon>
        <taxon>Chlamydomonadales</taxon>
        <taxon>Tetrabaenaceae</taxon>
        <taxon>Tetrabaena</taxon>
    </lineage>
</organism>
<accession>A0A2J7ZFR2</accession>
<evidence type="ECO:0000313" key="2">
    <source>
        <dbReference type="EMBL" id="PNG99110.1"/>
    </source>
</evidence>
<dbReference type="GO" id="GO:0051959">
    <property type="term" value="F:dynein light intermediate chain binding"/>
    <property type="evidence" value="ECO:0007669"/>
    <property type="project" value="InterPro"/>
</dbReference>
<dbReference type="GO" id="GO:0030286">
    <property type="term" value="C:dynein complex"/>
    <property type="evidence" value="ECO:0007669"/>
    <property type="project" value="InterPro"/>
</dbReference>
<name>A0A2J7ZFR2_9CHLO</name>
<dbReference type="PANTHER" id="PTHR22878:SF73">
    <property type="entry name" value="DYNEIN AXONEMAL HEAVY CHAIN 1"/>
    <property type="match status" value="1"/>
</dbReference>
<feature type="non-terminal residue" evidence="2">
    <location>
        <position position="137"/>
    </location>
</feature>
<dbReference type="GO" id="GO:0007018">
    <property type="term" value="P:microtubule-based movement"/>
    <property type="evidence" value="ECO:0007669"/>
    <property type="project" value="InterPro"/>
</dbReference>
<dbReference type="GO" id="GO:0045505">
    <property type="term" value="F:dynein intermediate chain binding"/>
    <property type="evidence" value="ECO:0007669"/>
    <property type="project" value="InterPro"/>
</dbReference>
<dbReference type="OrthoDB" id="447173at2759"/>
<dbReference type="Gene3D" id="1.20.920.20">
    <property type="match status" value="1"/>
</dbReference>
<dbReference type="Proteomes" id="UP000236333">
    <property type="component" value="Unassembled WGS sequence"/>
</dbReference>
<dbReference type="EMBL" id="PGGS01004069">
    <property type="protein sequence ID" value="PNG99110.1"/>
    <property type="molecule type" value="Genomic_DNA"/>
</dbReference>
<gene>
    <name evidence="2" type="ORF">TSOC_015117</name>
</gene>
<dbReference type="Gene3D" id="3.40.50.300">
    <property type="entry name" value="P-loop containing nucleotide triphosphate hydrolases"/>
    <property type="match status" value="1"/>
</dbReference>
<keyword evidence="3" id="KW-1185">Reference proteome</keyword>
<dbReference type="Pfam" id="PF12781">
    <property type="entry name" value="AAA_9"/>
    <property type="match status" value="1"/>
</dbReference>
<evidence type="ECO:0000259" key="1">
    <source>
        <dbReference type="Pfam" id="PF12781"/>
    </source>
</evidence>
<evidence type="ECO:0000313" key="3">
    <source>
        <dbReference type="Proteomes" id="UP000236333"/>
    </source>
</evidence>
<reference evidence="2 3" key="1">
    <citation type="journal article" date="2017" name="Mol. Biol. Evol.">
        <title>The 4-celled Tetrabaena socialis nuclear genome reveals the essential components for genetic control of cell number at the origin of multicellularity in the volvocine lineage.</title>
        <authorList>
            <person name="Featherston J."/>
            <person name="Arakaki Y."/>
            <person name="Hanschen E.R."/>
            <person name="Ferris P.J."/>
            <person name="Michod R.E."/>
            <person name="Olson B.J.S.C."/>
            <person name="Nozaki H."/>
            <person name="Durand P.M."/>
        </authorList>
    </citation>
    <scope>NUCLEOTIDE SEQUENCE [LARGE SCALE GENOMIC DNA]</scope>
    <source>
        <strain evidence="2 3">NIES-571</strain>
    </source>
</reference>
<feature type="domain" description="Dynein heavy chain ATP-binding dynein motor region" evidence="1">
    <location>
        <begin position="65"/>
        <end position="136"/>
    </location>
</feature>
<dbReference type="InterPro" id="IPR026983">
    <property type="entry name" value="DHC"/>
</dbReference>
<sequence length="137" mass="14904">LGADLVNVVGDVVVSAATIAYSGPFTPVYRAALVAEWGGFLREAGVPASANASLLHTLQDPVKVRSWTIAGLPTDTLSVENGIIVFKARRWPLMIDPQAQANKWIKNMERESGLDVIKLSDRDFLRTLENGVRFGRA</sequence>
<dbReference type="AlphaFoldDB" id="A0A2J7ZFR2"/>
<dbReference type="PANTHER" id="PTHR22878">
    <property type="entry name" value="DYNEIN HEAVY CHAIN 6, AXONEMAL-LIKE-RELATED"/>
    <property type="match status" value="1"/>
</dbReference>
<protein>
    <submittedName>
        <fullName evidence="2">Dynein heavy chain 1, axonemal</fullName>
    </submittedName>
</protein>
<proteinExistence type="predicted"/>
<comment type="caution">
    <text evidence="2">The sequence shown here is derived from an EMBL/GenBank/DDBJ whole genome shotgun (WGS) entry which is preliminary data.</text>
</comment>
<dbReference type="InterPro" id="IPR035706">
    <property type="entry name" value="AAA_9"/>
</dbReference>